<dbReference type="Pfam" id="PF03128">
    <property type="entry name" value="CXCXC"/>
    <property type="match status" value="1"/>
</dbReference>
<organism evidence="4 5">
    <name type="scientific">Brachionus calyciflorus</name>
    <dbReference type="NCBI Taxonomy" id="104777"/>
    <lineage>
        <taxon>Eukaryota</taxon>
        <taxon>Metazoa</taxon>
        <taxon>Spiralia</taxon>
        <taxon>Gnathifera</taxon>
        <taxon>Rotifera</taxon>
        <taxon>Eurotatoria</taxon>
        <taxon>Monogononta</taxon>
        <taxon>Pseudotrocha</taxon>
        <taxon>Ploima</taxon>
        <taxon>Brachionidae</taxon>
        <taxon>Brachionus</taxon>
    </lineage>
</organism>
<keyword evidence="5" id="KW-1185">Reference proteome</keyword>
<evidence type="ECO:0000313" key="5">
    <source>
        <dbReference type="Proteomes" id="UP000663879"/>
    </source>
</evidence>
<evidence type="ECO:0000256" key="1">
    <source>
        <dbReference type="ARBA" id="ARBA00004613"/>
    </source>
</evidence>
<evidence type="ECO:0000256" key="3">
    <source>
        <dbReference type="ARBA" id="ARBA00022729"/>
    </source>
</evidence>
<evidence type="ECO:0000256" key="2">
    <source>
        <dbReference type="ARBA" id="ARBA00022525"/>
    </source>
</evidence>
<gene>
    <name evidence="4" type="ORF">OXX778_LOCUS16114</name>
</gene>
<evidence type="ECO:0000313" key="4">
    <source>
        <dbReference type="EMBL" id="CAF0995065.1"/>
    </source>
</evidence>
<name>A0A814GCL7_9BILA</name>
<sequence length="106" mass="12432">MNIPRFVNKKATITKMNKLAFVFSVIFLINTISCLPTDYTNYPTTTYTTTTRTGFYCRVTCFPNSYLDYNKCQCICYPGYTFDSTTFRCVRDTTTYYPFTYPTTTY</sequence>
<reference evidence="4" key="1">
    <citation type="submission" date="2021-02" db="EMBL/GenBank/DDBJ databases">
        <authorList>
            <person name="Nowell W R."/>
        </authorList>
    </citation>
    <scope>NUCLEOTIDE SEQUENCE</scope>
    <source>
        <strain evidence="4">Ploen Becks lab</strain>
    </source>
</reference>
<dbReference type="AlphaFoldDB" id="A0A814GCL7"/>
<dbReference type="EMBL" id="CAJNOC010003724">
    <property type="protein sequence ID" value="CAF0995065.1"/>
    <property type="molecule type" value="Genomic_DNA"/>
</dbReference>
<proteinExistence type="predicted"/>
<dbReference type="InterPro" id="IPR004153">
    <property type="entry name" value="CXCXC_repeat"/>
</dbReference>
<dbReference type="Proteomes" id="UP000663879">
    <property type="component" value="Unassembled WGS sequence"/>
</dbReference>
<comment type="subcellular location">
    <subcellularLocation>
        <location evidence="1">Secreted</location>
    </subcellularLocation>
</comment>
<dbReference type="GO" id="GO:0005576">
    <property type="term" value="C:extracellular region"/>
    <property type="evidence" value="ECO:0007669"/>
    <property type="project" value="UniProtKB-SubCell"/>
</dbReference>
<keyword evidence="2" id="KW-0964">Secreted</keyword>
<comment type="caution">
    <text evidence="4">The sequence shown here is derived from an EMBL/GenBank/DDBJ whole genome shotgun (WGS) entry which is preliminary data.</text>
</comment>
<dbReference type="OrthoDB" id="10199189at2759"/>
<keyword evidence="3" id="KW-0732">Signal</keyword>
<accession>A0A814GCL7</accession>
<protein>
    <submittedName>
        <fullName evidence="4">Uncharacterized protein</fullName>
    </submittedName>
</protein>